<dbReference type="Pfam" id="PF03480">
    <property type="entry name" value="DctP"/>
    <property type="match status" value="1"/>
</dbReference>
<keyword evidence="3" id="KW-1185">Reference proteome</keyword>
<protein>
    <submittedName>
        <fullName evidence="2">TRAP proton/solute symporter, periplasmic substrate-binding protein</fullName>
    </submittedName>
</protein>
<organism evidence="2 3">
    <name type="scientific">Geotalea daltonii (strain DSM 22248 / JCM 15807 / FRC-32)</name>
    <name type="common">Geobacter daltonii</name>
    <dbReference type="NCBI Taxonomy" id="316067"/>
    <lineage>
        <taxon>Bacteria</taxon>
        <taxon>Pseudomonadati</taxon>
        <taxon>Thermodesulfobacteriota</taxon>
        <taxon>Desulfuromonadia</taxon>
        <taxon>Geobacterales</taxon>
        <taxon>Geobacteraceae</taxon>
        <taxon>Geotalea</taxon>
    </lineage>
</organism>
<accession>B9M8N3</accession>
<dbReference type="GO" id="GO:0055085">
    <property type="term" value="P:transmembrane transport"/>
    <property type="evidence" value="ECO:0007669"/>
    <property type="project" value="InterPro"/>
</dbReference>
<dbReference type="eggNOG" id="COG1638">
    <property type="taxonomic scope" value="Bacteria"/>
</dbReference>
<dbReference type="NCBIfam" id="NF037995">
    <property type="entry name" value="TRAP_S1"/>
    <property type="match status" value="1"/>
</dbReference>
<evidence type="ECO:0000256" key="1">
    <source>
        <dbReference type="ARBA" id="ARBA00022729"/>
    </source>
</evidence>
<name>B9M8N3_GEODF</name>
<dbReference type="OrthoDB" id="8912194at2"/>
<evidence type="ECO:0000313" key="3">
    <source>
        <dbReference type="Proteomes" id="UP000007721"/>
    </source>
</evidence>
<dbReference type="PANTHER" id="PTHR33376">
    <property type="match status" value="1"/>
</dbReference>
<dbReference type="Gene3D" id="3.40.190.170">
    <property type="entry name" value="Bacterial extracellular solute-binding protein, family 7"/>
    <property type="match status" value="1"/>
</dbReference>
<evidence type="ECO:0000313" key="2">
    <source>
        <dbReference type="EMBL" id="ACM18568.1"/>
    </source>
</evidence>
<dbReference type="CDD" id="cd13665">
    <property type="entry name" value="PBP2_TRAP_Dctp3_4"/>
    <property type="match status" value="1"/>
</dbReference>
<reference evidence="2 3" key="1">
    <citation type="submission" date="2009-01" db="EMBL/GenBank/DDBJ databases">
        <title>Complete sequence of Geobacter sp. FRC-32.</title>
        <authorList>
            <consortium name="US DOE Joint Genome Institute"/>
            <person name="Lucas S."/>
            <person name="Copeland A."/>
            <person name="Lapidus A."/>
            <person name="Glavina del Rio T."/>
            <person name="Dalin E."/>
            <person name="Tice H."/>
            <person name="Bruce D."/>
            <person name="Goodwin L."/>
            <person name="Pitluck S."/>
            <person name="Saunders E."/>
            <person name="Brettin T."/>
            <person name="Detter J.C."/>
            <person name="Han C."/>
            <person name="Larimer F."/>
            <person name="Land M."/>
            <person name="Hauser L."/>
            <person name="Kyrpides N."/>
            <person name="Ovchinnikova G."/>
            <person name="Kostka J."/>
            <person name="Richardson P."/>
        </authorList>
    </citation>
    <scope>NUCLEOTIDE SEQUENCE [LARGE SCALE GENOMIC DNA]</scope>
    <source>
        <strain evidence="3">DSM 22248 / JCM 15807 / FRC-32</strain>
    </source>
</reference>
<dbReference type="Proteomes" id="UP000007721">
    <property type="component" value="Chromosome"/>
</dbReference>
<dbReference type="EMBL" id="CP001390">
    <property type="protein sequence ID" value="ACM18568.1"/>
    <property type="molecule type" value="Genomic_DNA"/>
</dbReference>
<dbReference type="RefSeq" id="WP_012645297.1">
    <property type="nucleotide sequence ID" value="NC_011979.1"/>
</dbReference>
<keyword evidence="1" id="KW-0732">Signal</keyword>
<dbReference type="InterPro" id="IPR018389">
    <property type="entry name" value="DctP_fam"/>
</dbReference>
<dbReference type="HOGENOM" id="CLU_036176_2_0_7"/>
<dbReference type="AlphaFoldDB" id="B9M8N3"/>
<dbReference type="KEGG" id="geo:Geob_0195"/>
<dbReference type="STRING" id="316067.Geob_0195"/>
<proteinExistence type="predicted"/>
<sequence>MKQLKKLIMLSIAATLLVSVPAGAASDVVTLKVSHFLPTSSNFHQKILLPWCEKISKESGGKLKCQIYPSMQLGGTPAQLLDQVRDGVADIVWTLPTYQAGRFTKAEVFELPFMAKSSEGGSQALWEYVQKNAQDEFKGTKLLFTHLHDGNQMHFGKKSVKTLEDLKGLKLRAPSRIGSKTLTALGAVPVQMPAPAVPESISKSVVDGASIPWEVTTAFKLQEICKTHTETAPGQAKHAYSIFTFAMNPAKYNRLSPELKKVIDNNSGLAASKWAGKTFDSFTVAARKIAVERRNTFNVLTDAEYKRWVKACENVDNDWIKEVNAKGGNGVALLKDARALLKKYHD</sequence>
<dbReference type="InterPro" id="IPR038404">
    <property type="entry name" value="TRAP_DctP_sf"/>
</dbReference>
<dbReference type="PANTHER" id="PTHR33376:SF15">
    <property type="entry name" value="BLL6794 PROTEIN"/>
    <property type="match status" value="1"/>
</dbReference>
<gene>
    <name evidence="2" type="ordered locus">Geob_0195</name>
</gene>